<evidence type="ECO:0000259" key="1">
    <source>
        <dbReference type="Pfam" id="PF13460"/>
    </source>
</evidence>
<dbReference type="SUPFAM" id="SSF51735">
    <property type="entry name" value="NAD(P)-binding Rossmann-fold domains"/>
    <property type="match status" value="1"/>
</dbReference>
<dbReference type="InterPro" id="IPR036291">
    <property type="entry name" value="NAD(P)-bd_dom_sf"/>
</dbReference>
<organism evidence="2 3">
    <name type="scientific">Streptomyces armeniacus</name>
    <dbReference type="NCBI Taxonomy" id="83291"/>
    <lineage>
        <taxon>Bacteria</taxon>
        <taxon>Bacillati</taxon>
        <taxon>Actinomycetota</taxon>
        <taxon>Actinomycetes</taxon>
        <taxon>Kitasatosporales</taxon>
        <taxon>Streptomycetaceae</taxon>
        <taxon>Streptomyces</taxon>
    </lineage>
</organism>
<dbReference type="KEGG" id="sarm:DVA86_01675"/>
<dbReference type="Proteomes" id="UP000254425">
    <property type="component" value="Chromosome"/>
</dbReference>
<dbReference type="EMBL" id="CP031320">
    <property type="protein sequence ID" value="AXK31546.1"/>
    <property type="molecule type" value="Genomic_DNA"/>
</dbReference>
<dbReference type="Pfam" id="PF13460">
    <property type="entry name" value="NAD_binding_10"/>
    <property type="match status" value="1"/>
</dbReference>
<gene>
    <name evidence="2" type="ORF">DVA86_01675</name>
</gene>
<evidence type="ECO:0000313" key="3">
    <source>
        <dbReference type="Proteomes" id="UP000254425"/>
    </source>
</evidence>
<feature type="domain" description="NAD(P)-binding" evidence="1">
    <location>
        <begin position="7"/>
        <end position="193"/>
    </location>
</feature>
<evidence type="ECO:0000313" key="2">
    <source>
        <dbReference type="EMBL" id="AXK31546.1"/>
    </source>
</evidence>
<dbReference type="PANTHER" id="PTHR43355:SF2">
    <property type="entry name" value="FLAVIN REDUCTASE (NADPH)"/>
    <property type="match status" value="1"/>
</dbReference>
<dbReference type="PANTHER" id="PTHR43355">
    <property type="entry name" value="FLAVIN REDUCTASE (NADPH)"/>
    <property type="match status" value="1"/>
</dbReference>
<dbReference type="InterPro" id="IPR051606">
    <property type="entry name" value="Polyketide_Oxido-like"/>
</dbReference>
<dbReference type="RefSeq" id="WP_208875136.1">
    <property type="nucleotide sequence ID" value="NZ_CP031320.1"/>
</dbReference>
<accession>A0A345XIT0</accession>
<keyword evidence="3" id="KW-1185">Reference proteome</keyword>
<proteinExistence type="predicted"/>
<sequence>MRILLIGATGMIGSRIAAEARARGHEITGATRSGTDGTKVLHADDAEAVAAAAAGHDAVVLAVSPPRDGSDPIGPTLATGRGVLEGVRSAGVRLVVVGGAGSLEVAPGVRLVDTPDFPEAYKAESLAHAQLLDEIRAGAEGIDWTYISPAALIQPGERTGTYRTGGDELLTDDKGNSTISAEDYAVALVDELEKREAAGRRIGVAY</sequence>
<dbReference type="InterPro" id="IPR016040">
    <property type="entry name" value="NAD(P)-bd_dom"/>
</dbReference>
<name>A0A345XIT0_9ACTN</name>
<reference evidence="2 3" key="1">
    <citation type="submission" date="2018-07" db="EMBL/GenBank/DDBJ databases">
        <title>Draft genome of the type strain Streptomyces armeniacus ATCC 15676.</title>
        <authorList>
            <person name="Labana P."/>
            <person name="Gosse J.T."/>
            <person name="Boddy C.N."/>
        </authorList>
    </citation>
    <scope>NUCLEOTIDE SEQUENCE [LARGE SCALE GENOMIC DNA]</scope>
    <source>
        <strain evidence="2 3">ATCC 15676</strain>
    </source>
</reference>
<protein>
    <submittedName>
        <fullName evidence="2">NAD-dependent epimerase/dehydratase family protein</fullName>
    </submittedName>
</protein>
<dbReference type="GO" id="GO:0016646">
    <property type="term" value="F:oxidoreductase activity, acting on the CH-NH group of donors, NAD or NADP as acceptor"/>
    <property type="evidence" value="ECO:0007669"/>
    <property type="project" value="TreeGrafter"/>
</dbReference>
<dbReference type="Gene3D" id="3.40.50.720">
    <property type="entry name" value="NAD(P)-binding Rossmann-like Domain"/>
    <property type="match status" value="1"/>
</dbReference>
<dbReference type="AlphaFoldDB" id="A0A345XIT0"/>